<gene>
    <name evidence="2" type="ORF">METZ01_LOCUS139189</name>
</gene>
<evidence type="ECO:0000256" key="1">
    <source>
        <dbReference type="SAM" id="MobiDB-lite"/>
    </source>
</evidence>
<sequence length="62" mass="6574">MDNNEGIKAAQRPARAVETPEDEPIIGELVDDSERPDRTYIGTPVEPKDAAIALAALGIAAM</sequence>
<dbReference type="AlphaFoldDB" id="A0A381ZAL3"/>
<evidence type="ECO:0000313" key="2">
    <source>
        <dbReference type="EMBL" id="SVA86335.1"/>
    </source>
</evidence>
<reference evidence="2" key="1">
    <citation type="submission" date="2018-05" db="EMBL/GenBank/DDBJ databases">
        <authorList>
            <person name="Lanie J.A."/>
            <person name="Ng W.-L."/>
            <person name="Kazmierczak K.M."/>
            <person name="Andrzejewski T.M."/>
            <person name="Davidsen T.M."/>
            <person name="Wayne K.J."/>
            <person name="Tettelin H."/>
            <person name="Glass J.I."/>
            <person name="Rusch D."/>
            <person name="Podicherti R."/>
            <person name="Tsui H.-C.T."/>
            <person name="Winkler M.E."/>
        </authorList>
    </citation>
    <scope>NUCLEOTIDE SEQUENCE</scope>
</reference>
<protein>
    <submittedName>
        <fullName evidence="2">Uncharacterized protein</fullName>
    </submittedName>
</protein>
<feature type="region of interest" description="Disordered" evidence="1">
    <location>
        <begin position="1"/>
        <end position="20"/>
    </location>
</feature>
<organism evidence="2">
    <name type="scientific">marine metagenome</name>
    <dbReference type="NCBI Taxonomy" id="408172"/>
    <lineage>
        <taxon>unclassified sequences</taxon>
        <taxon>metagenomes</taxon>
        <taxon>ecological metagenomes</taxon>
    </lineage>
</organism>
<proteinExistence type="predicted"/>
<accession>A0A381ZAL3</accession>
<dbReference type="EMBL" id="UINC01020594">
    <property type="protein sequence ID" value="SVA86335.1"/>
    <property type="molecule type" value="Genomic_DNA"/>
</dbReference>
<name>A0A381ZAL3_9ZZZZ</name>
<feature type="non-terminal residue" evidence="2">
    <location>
        <position position="62"/>
    </location>
</feature>